<evidence type="ECO:0000313" key="1">
    <source>
        <dbReference type="EMBL" id="CAK5114378.1"/>
    </source>
</evidence>
<protein>
    <submittedName>
        <fullName evidence="1">Uncharacterized protein</fullName>
    </submittedName>
</protein>
<accession>A0ACB1B0I5</accession>
<comment type="caution">
    <text evidence="1">The sequence shown here is derived from an EMBL/GenBank/DDBJ whole genome shotgun (WGS) entry which is preliminary data.</text>
</comment>
<keyword evidence="2" id="KW-1185">Reference proteome</keyword>
<proteinExistence type="predicted"/>
<name>A0ACB1B0I5_MELEN</name>
<dbReference type="Proteomes" id="UP001497535">
    <property type="component" value="Unassembled WGS sequence"/>
</dbReference>
<dbReference type="EMBL" id="CAVMJV010000150">
    <property type="protein sequence ID" value="CAK5114378.1"/>
    <property type="molecule type" value="Genomic_DNA"/>
</dbReference>
<reference evidence="1" key="1">
    <citation type="submission" date="2023-11" db="EMBL/GenBank/DDBJ databases">
        <authorList>
            <person name="Poullet M."/>
        </authorList>
    </citation>
    <scope>NUCLEOTIDE SEQUENCE</scope>
    <source>
        <strain evidence="1">E1834</strain>
    </source>
</reference>
<sequence>MHHPSQPMYYPPYMHHMQSFMPTQQGLMPHQQLPPHQQGENYLKKFSV</sequence>
<organism evidence="1 2">
    <name type="scientific">Meloidogyne enterolobii</name>
    <name type="common">Root-knot nematode worm</name>
    <name type="synonym">Meloidogyne mayaguensis</name>
    <dbReference type="NCBI Taxonomy" id="390850"/>
    <lineage>
        <taxon>Eukaryota</taxon>
        <taxon>Metazoa</taxon>
        <taxon>Ecdysozoa</taxon>
        <taxon>Nematoda</taxon>
        <taxon>Chromadorea</taxon>
        <taxon>Rhabditida</taxon>
        <taxon>Tylenchina</taxon>
        <taxon>Tylenchomorpha</taxon>
        <taxon>Tylenchoidea</taxon>
        <taxon>Meloidogynidae</taxon>
        <taxon>Meloidogyninae</taxon>
        <taxon>Meloidogyne</taxon>
    </lineage>
</organism>
<gene>
    <name evidence="1" type="ORF">MENTE1834_LOCUS45352</name>
</gene>
<evidence type="ECO:0000313" key="2">
    <source>
        <dbReference type="Proteomes" id="UP001497535"/>
    </source>
</evidence>